<accession>A0ABQ0CMD9</accession>
<dbReference type="PANTHER" id="PTHR42791:SF16">
    <property type="entry name" value="N-ACETYLTRANSFERASE DOMAIN-CONTAINING PROTEIN"/>
    <property type="match status" value="1"/>
</dbReference>
<evidence type="ECO:0000256" key="1">
    <source>
        <dbReference type="ARBA" id="ARBA00010364"/>
    </source>
</evidence>
<dbReference type="InterPro" id="IPR036591">
    <property type="entry name" value="YggU-like_sf"/>
</dbReference>
<evidence type="ECO:0000256" key="2">
    <source>
        <dbReference type="SAM" id="MobiDB-lite"/>
    </source>
</evidence>
<dbReference type="Gene3D" id="3.30.1200.10">
    <property type="entry name" value="YggU-like"/>
    <property type="match status" value="1"/>
</dbReference>
<dbReference type="PROSITE" id="PS51186">
    <property type="entry name" value="GNAT"/>
    <property type="match status" value="1"/>
</dbReference>
<dbReference type="SMART" id="SM01152">
    <property type="entry name" value="DUF167"/>
    <property type="match status" value="1"/>
</dbReference>
<comment type="caution">
    <text evidence="4">The sequence shown here is derived from an EMBL/GenBank/DDBJ whole genome shotgun (WGS) entry which is preliminary data.</text>
</comment>
<dbReference type="InterPro" id="IPR052523">
    <property type="entry name" value="Trichothecene_AcTrans"/>
</dbReference>
<dbReference type="PANTHER" id="PTHR42791">
    <property type="entry name" value="GNAT FAMILY ACETYLTRANSFERASE"/>
    <property type="match status" value="1"/>
</dbReference>
<dbReference type="CDD" id="cd04301">
    <property type="entry name" value="NAT_SF"/>
    <property type="match status" value="1"/>
</dbReference>
<dbReference type="EMBL" id="BAAFGZ010000087">
    <property type="protein sequence ID" value="GAB0134604.1"/>
    <property type="molecule type" value="Genomic_DNA"/>
</dbReference>
<comment type="similarity">
    <text evidence="1">Belongs to the UPF0235 family.</text>
</comment>
<keyword evidence="5" id="KW-1185">Reference proteome</keyword>
<feature type="compositionally biased region" description="Basic and acidic residues" evidence="2">
    <location>
        <begin position="244"/>
        <end position="254"/>
    </location>
</feature>
<proteinExistence type="inferred from homology"/>
<dbReference type="Pfam" id="PF00583">
    <property type="entry name" value="Acetyltransf_1"/>
    <property type="match status" value="1"/>
</dbReference>
<dbReference type="SUPFAM" id="SSF69786">
    <property type="entry name" value="YggU-like"/>
    <property type="match status" value="1"/>
</dbReference>
<dbReference type="Pfam" id="PF02594">
    <property type="entry name" value="DUF167"/>
    <property type="match status" value="1"/>
</dbReference>
<evidence type="ECO:0000313" key="4">
    <source>
        <dbReference type="EMBL" id="GAB0134604.1"/>
    </source>
</evidence>
<protein>
    <recommendedName>
        <fullName evidence="3">N-acetyltransferase domain-containing protein</fullName>
    </recommendedName>
</protein>
<evidence type="ECO:0000259" key="3">
    <source>
        <dbReference type="PROSITE" id="PS51186"/>
    </source>
</evidence>
<reference evidence="5" key="1">
    <citation type="submission" date="2024-06" db="EMBL/GenBank/DDBJ databases">
        <title>Draft Genome Sequences of Epichloe bromicola Strains Isolated from Elymus ciliaris.</title>
        <authorList>
            <consortium name="Epichloe bromicola genome sequencing consortium"/>
            <person name="Miura A."/>
            <person name="Imano S."/>
            <person name="Ashida A."/>
            <person name="Sato I."/>
            <person name="Chiba S."/>
            <person name="Tanaka A."/>
            <person name="Camagna M."/>
            <person name="Takemoto D."/>
        </authorList>
    </citation>
    <scope>NUCLEOTIDE SEQUENCE [LARGE SCALE GENOMIC DNA]</scope>
    <source>
        <strain evidence="5">DP</strain>
    </source>
</reference>
<dbReference type="HAMAP" id="MF_00634">
    <property type="entry name" value="UPF0235"/>
    <property type="match status" value="1"/>
</dbReference>
<evidence type="ECO:0000313" key="5">
    <source>
        <dbReference type="Proteomes" id="UP001562357"/>
    </source>
</evidence>
<gene>
    <name evidence="4" type="primary">g2969</name>
    <name evidence="4" type="ORF">EsDP_00002969</name>
</gene>
<organism evidence="4 5">
    <name type="scientific">Epichloe bromicola</name>
    <dbReference type="NCBI Taxonomy" id="79588"/>
    <lineage>
        <taxon>Eukaryota</taxon>
        <taxon>Fungi</taxon>
        <taxon>Dikarya</taxon>
        <taxon>Ascomycota</taxon>
        <taxon>Pezizomycotina</taxon>
        <taxon>Sordariomycetes</taxon>
        <taxon>Hypocreomycetidae</taxon>
        <taxon>Hypocreales</taxon>
        <taxon>Clavicipitaceae</taxon>
        <taxon>Epichloe</taxon>
    </lineage>
</organism>
<dbReference type="SUPFAM" id="SSF55729">
    <property type="entry name" value="Acyl-CoA N-acyltransferases (Nat)"/>
    <property type="match status" value="1"/>
</dbReference>
<dbReference type="NCBIfam" id="TIGR00251">
    <property type="entry name" value="DUF167 family protein"/>
    <property type="match status" value="1"/>
</dbReference>
<dbReference type="InterPro" id="IPR000182">
    <property type="entry name" value="GNAT_dom"/>
</dbReference>
<dbReference type="Proteomes" id="UP001562357">
    <property type="component" value="Unassembled WGS sequence"/>
</dbReference>
<sequence>MASSAAIRFLANKQGSSLRGFVQLRLRVKPGASKSHEGILAVTSSAVQLCVAAQPRQGEANQAVLQVLSNIIGISKSRLRIVSGLKSRDKVATIDHDHNTQGDGEAYAETILSDSNPKHSSTDLVAITIFTMANPTFTISAVQLEDVSEIGQISADAFVGDRQTQMKNLGSKPYDMKQVTMESLPGLLRNPRAFAIKITDDATGEIMGYCNWGFRGFKPQELPKLAGKPEPLEEPATLEADSAEQAKEEQRAHDGPNGPESRTDDDPIGRLQTLTGNDMERWMEEVMPEGTTCLYIVGLSVSPKYQGRGVGSALLRWGTGICEEKNVFAWVHSSEPAWQMYEKSGFQIIRILDIDLDEYAPVPRPNEGPGAKWGHYVFRYMKYLPGQINRAMMNLE</sequence>
<dbReference type="Gene3D" id="3.40.630.30">
    <property type="match status" value="1"/>
</dbReference>
<feature type="domain" description="N-acetyltransferase" evidence="3">
    <location>
        <begin position="222"/>
        <end position="385"/>
    </location>
</feature>
<dbReference type="InterPro" id="IPR003746">
    <property type="entry name" value="DUF167"/>
</dbReference>
<name>A0ABQ0CMD9_9HYPO</name>
<dbReference type="InterPro" id="IPR016181">
    <property type="entry name" value="Acyl_CoA_acyltransferase"/>
</dbReference>
<feature type="region of interest" description="Disordered" evidence="2">
    <location>
        <begin position="236"/>
        <end position="272"/>
    </location>
</feature>